<accession>A0A4Z2FLW9</accession>
<dbReference type="Gene3D" id="2.60.120.330">
    <property type="entry name" value="B-lactam Antibiotic, Isopenicillin N Synthase, Chain"/>
    <property type="match status" value="1"/>
</dbReference>
<dbReference type="Proteomes" id="UP000314294">
    <property type="component" value="Unassembled WGS sequence"/>
</dbReference>
<dbReference type="AlphaFoldDB" id="A0A4Z2FLW9"/>
<keyword evidence="2" id="KW-1185">Reference proteome</keyword>
<dbReference type="EMBL" id="SRLO01001080">
    <property type="protein sequence ID" value="TNN41784.1"/>
    <property type="molecule type" value="Genomic_DNA"/>
</dbReference>
<name>A0A4Z2FLW9_9TELE</name>
<protein>
    <submittedName>
        <fullName evidence="1">Uncharacterized protein</fullName>
    </submittedName>
</protein>
<dbReference type="OrthoDB" id="288590at2759"/>
<evidence type="ECO:0000313" key="2">
    <source>
        <dbReference type="Proteomes" id="UP000314294"/>
    </source>
</evidence>
<reference evidence="1 2" key="1">
    <citation type="submission" date="2019-03" db="EMBL/GenBank/DDBJ databases">
        <title>First draft genome of Liparis tanakae, snailfish: a comprehensive survey of snailfish specific genes.</title>
        <authorList>
            <person name="Kim W."/>
            <person name="Song I."/>
            <person name="Jeong J.-H."/>
            <person name="Kim D."/>
            <person name="Kim S."/>
            <person name="Ryu S."/>
            <person name="Song J.Y."/>
            <person name="Lee S.K."/>
        </authorList>
    </citation>
    <scope>NUCLEOTIDE SEQUENCE [LARGE SCALE GENOMIC DNA]</scope>
    <source>
        <tissue evidence="1">Muscle</tissue>
    </source>
</reference>
<proteinExistence type="predicted"/>
<gene>
    <name evidence="1" type="ORF">EYF80_048029</name>
</gene>
<dbReference type="InterPro" id="IPR027443">
    <property type="entry name" value="IPNS-like_sf"/>
</dbReference>
<sequence>MCPSSGWAEVVHPRFLDNLRYYTGTLLNPQQLHQHLLSRMDVPSQGVIHRACHLIRQCAHQLQHYDKPLIELLRHGGSPHDCVAISNDLLGACVDLEAGPLPAPQISMVNAVMAVSKTFFLQPEEEKKPFSRKSFANPNHGWVNAVMAVSKTFFLQPEEEKKPFSRKSFADNPNHGWVEMETERLNPARPGDLKEAFNKWPSGAVEGFQEIQTTFFRRCKELSLRVLRLMALSLGLDPQVFLGAHRFIGGTYTSRTVGASEHAFQAACYLFL</sequence>
<organism evidence="1 2">
    <name type="scientific">Liparis tanakae</name>
    <name type="common">Tanaka's snailfish</name>
    <dbReference type="NCBI Taxonomy" id="230148"/>
    <lineage>
        <taxon>Eukaryota</taxon>
        <taxon>Metazoa</taxon>
        <taxon>Chordata</taxon>
        <taxon>Craniata</taxon>
        <taxon>Vertebrata</taxon>
        <taxon>Euteleostomi</taxon>
        <taxon>Actinopterygii</taxon>
        <taxon>Neopterygii</taxon>
        <taxon>Teleostei</taxon>
        <taxon>Neoteleostei</taxon>
        <taxon>Acanthomorphata</taxon>
        <taxon>Eupercaria</taxon>
        <taxon>Perciformes</taxon>
        <taxon>Cottioidei</taxon>
        <taxon>Cottales</taxon>
        <taxon>Liparidae</taxon>
        <taxon>Liparis</taxon>
    </lineage>
</organism>
<comment type="caution">
    <text evidence="1">The sequence shown here is derived from an EMBL/GenBank/DDBJ whole genome shotgun (WGS) entry which is preliminary data.</text>
</comment>
<dbReference type="SUPFAM" id="SSF51197">
    <property type="entry name" value="Clavaminate synthase-like"/>
    <property type="match status" value="1"/>
</dbReference>
<evidence type="ECO:0000313" key="1">
    <source>
        <dbReference type="EMBL" id="TNN41784.1"/>
    </source>
</evidence>